<organism evidence="1">
    <name type="scientific">marine sediment metagenome</name>
    <dbReference type="NCBI Taxonomy" id="412755"/>
    <lineage>
        <taxon>unclassified sequences</taxon>
        <taxon>metagenomes</taxon>
        <taxon>ecological metagenomes</taxon>
    </lineage>
</organism>
<name>A0A0F9UDP8_9ZZZZ</name>
<dbReference type="NCBIfam" id="TIGR01444">
    <property type="entry name" value="fkbM_fam"/>
    <property type="match status" value="1"/>
</dbReference>
<evidence type="ECO:0008006" key="2">
    <source>
        <dbReference type="Google" id="ProtNLM"/>
    </source>
</evidence>
<sequence>MSRIFLDVGSNTGQTIELLLQSRFRIDHIVGFEPSPICCDILNSKFESNHKVEIVEAGLWFETCEMDLHNEGSVGGTVHADYQTTCDPEKRITRCRFIKASDWFRDYVSEDDEVFLKLNCEGSECRIVTDLLDSGEYDKVKATLIDFDVRKSPMAKPQENELRERLKIAGINNLHIYAGDYRHMLLPSVLR</sequence>
<accession>A0A0F9UDP8</accession>
<gene>
    <name evidence="1" type="ORF">LCGC14_0221630</name>
</gene>
<dbReference type="SUPFAM" id="SSF53335">
    <property type="entry name" value="S-adenosyl-L-methionine-dependent methyltransferases"/>
    <property type="match status" value="1"/>
</dbReference>
<dbReference type="EMBL" id="LAZR01000105">
    <property type="protein sequence ID" value="KKN91295.1"/>
    <property type="molecule type" value="Genomic_DNA"/>
</dbReference>
<dbReference type="InterPro" id="IPR006342">
    <property type="entry name" value="FkbM_mtfrase"/>
</dbReference>
<dbReference type="AlphaFoldDB" id="A0A0F9UDP8"/>
<evidence type="ECO:0000313" key="1">
    <source>
        <dbReference type="EMBL" id="KKN91295.1"/>
    </source>
</evidence>
<proteinExistence type="predicted"/>
<reference evidence="1" key="1">
    <citation type="journal article" date="2015" name="Nature">
        <title>Complex archaea that bridge the gap between prokaryotes and eukaryotes.</title>
        <authorList>
            <person name="Spang A."/>
            <person name="Saw J.H."/>
            <person name="Jorgensen S.L."/>
            <person name="Zaremba-Niedzwiedzka K."/>
            <person name="Martijn J."/>
            <person name="Lind A.E."/>
            <person name="van Eijk R."/>
            <person name="Schleper C."/>
            <person name="Guy L."/>
            <person name="Ettema T.J."/>
        </authorList>
    </citation>
    <scope>NUCLEOTIDE SEQUENCE</scope>
</reference>
<dbReference type="InterPro" id="IPR029063">
    <property type="entry name" value="SAM-dependent_MTases_sf"/>
</dbReference>
<dbReference type="Gene3D" id="3.40.50.150">
    <property type="entry name" value="Vaccinia Virus protein VP39"/>
    <property type="match status" value="1"/>
</dbReference>
<protein>
    <recommendedName>
        <fullName evidence="2">Methyltransferase FkbM domain-containing protein</fullName>
    </recommendedName>
</protein>
<comment type="caution">
    <text evidence="1">The sequence shown here is derived from an EMBL/GenBank/DDBJ whole genome shotgun (WGS) entry which is preliminary data.</text>
</comment>